<proteinExistence type="predicted"/>
<name>A0A239D732_9BACT</name>
<dbReference type="InterPro" id="IPR052713">
    <property type="entry name" value="FeoA"/>
</dbReference>
<dbReference type="InterPro" id="IPR038157">
    <property type="entry name" value="FeoA_core_dom"/>
</dbReference>
<sequence>MNMLETVVGRCAHPAEPKDDAADAQPGLEPLAAQGEGVHCVLCRLPEADRLGQRLADMGFCPGAALRVVRRAPLGDPLEIDLEGARICIRAAEAEQVLVHRLAQTGNTHPGARP</sequence>
<reference evidence="3 4" key="1">
    <citation type="submission" date="2017-06" db="EMBL/GenBank/DDBJ databases">
        <authorList>
            <person name="Kim H.J."/>
            <person name="Triplett B.A."/>
        </authorList>
    </citation>
    <scope>NUCLEOTIDE SEQUENCE [LARGE SCALE GENOMIC DNA]</scope>
    <source>
        <strain evidence="3 4">DSM 13116</strain>
    </source>
</reference>
<dbReference type="AlphaFoldDB" id="A0A239D732"/>
<dbReference type="SMART" id="SM00899">
    <property type="entry name" value="FeoA"/>
    <property type="match status" value="1"/>
</dbReference>
<evidence type="ECO:0000313" key="4">
    <source>
        <dbReference type="Proteomes" id="UP000198324"/>
    </source>
</evidence>
<protein>
    <submittedName>
        <fullName evidence="3">Fe2+ transport system protein FeoA</fullName>
    </submittedName>
</protein>
<dbReference type="InterPro" id="IPR007167">
    <property type="entry name" value="Fe-transptr_FeoA-like"/>
</dbReference>
<dbReference type="Gene3D" id="2.30.30.90">
    <property type="match status" value="1"/>
</dbReference>
<dbReference type="RefSeq" id="WP_235641639.1">
    <property type="nucleotide sequence ID" value="NZ_FZOC01000012.1"/>
</dbReference>
<dbReference type="GO" id="GO:0046914">
    <property type="term" value="F:transition metal ion binding"/>
    <property type="evidence" value="ECO:0007669"/>
    <property type="project" value="InterPro"/>
</dbReference>
<dbReference type="SUPFAM" id="SSF50037">
    <property type="entry name" value="C-terminal domain of transcriptional repressors"/>
    <property type="match status" value="1"/>
</dbReference>
<dbReference type="PANTHER" id="PTHR42954:SF2">
    <property type="entry name" value="FE(2+) TRANSPORT PROTEIN A"/>
    <property type="match status" value="1"/>
</dbReference>
<evidence type="ECO:0000256" key="1">
    <source>
        <dbReference type="ARBA" id="ARBA00023004"/>
    </source>
</evidence>
<dbReference type="Proteomes" id="UP000198324">
    <property type="component" value="Unassembled WGS sequence"/>
</dbReference>
<dbReference type="InterPro" id="IPR008988">
    <property type="entry name" value="Transcriptional_repressor_C"/>
</dbReference>
<dbReference type="Pfam" id="PF04023">
    <property type="entry name" value="FeoA"/>
    <property type="match status" value="1"/>
</dbReference>
<gene>
    <name evidence="3" type="ORF">SAMN04488503_0144</name>
</gene>
<organism evidence="3 4">
    <name type="scientific">Humidesulfovibrio mexicanus</name>
    <dbReference type="NCBI Taxonomy" id="147047"/>
    <lineage>
        <taxon>Bacteria</taxon>
        <taxon>Pseudomonadati</taxon>
        <taxon>Thermodesulfobacteriota</taxon>
        <taxon>Desulfovibrionia</taxon>
        <taxon>Desulfovibrionales</taxon>
        <taxon>Desulfovibrionaceae</taxon>
        <taxon>Humidesulfovibrio</taxon>
    </lineage>
</organism>
<dbReference type="PANTHER" id="PTHR42954">
    <property type="entry name" value="FE(2+) TRANSPORT PROTEIN A"/>
    <property type="match status" value="1"/>
</dbReference>
<keyword evidence="1" id="KW-0408">Iron</keyword>
<dbReference type="EMBL" id="FZOC01000012">
    <property type="protein sequence ID" value="SNS28185.1"/>
    <property type="molecule type" value="Genomic_DNA"/>
</dbReference>
<evidence type="ECO:0000259" key="2">
    <source>
        <dbReference type="SMART" id="SM00899"/>
    </source>
</evidence>
<accession>A0A239D732</accession>
<feature type="domain" description="Ferrous iron transporter FeoA-like" evidence="2">
    <location>
        <begin position="29"/>
        <end position="101"/>
    </location>
</feature>
<keyword evidence="4" id="KW-1185">Reference proteome</keyword>
<evidence type="ECO:0000313" key="3">
    <source>
        <dbReference type="EMBL" id="SNS28185.1"/>
    </source>
</evidence>